<gene>
    <name evidence="2" type="ORF">I41_37510</name>
</gene>
<dbReference type="KEGG" id="llh:I41_37510"/>
<dbReference type="AlphaFoldDB" id="A0A517U1Q0"/>
<sequence length="156" mass="17634">MEPAPNSKRRLFWLLLPVALTIAALVEFCVWFRIGSIEEWHIYQAMDAECHPIWRELYFGRIQAGDDINAIMAVAPPSIIEGDMTSGSLRYYKDYQPGDLHFTSVSIEVRNGEAACAYAGSCTWTRQFFDEIGLEADYFGPFRARKLVQGGAISTE</sequence>
<feature type="transmembrane region" description="Helical" evidence="1">
    <location>
        <begin position="12"/>
        <end position="34"/>
    </location>
</feature>
<dbReference type="OrthoDB" id="272585at2"/>
<name>A0A517U1Q0_9BACT</name>
<keyword evidence="3" id="KW-1185">Reference proteome</keyword>
<evidence type="ECO:0000313" key="2">
    <source>
        <dbReference type="EMBL" id="QDT74554.1"/>
    </source>
</evidence>
<keyword evidence="1" id="KW-0472">Membrane</keyword>
<evidence type="ECO:0000313" key="3">
    <source>
        <dbReference type="Proteomes" id="UP000317909"/>
    </source>
</evidence>
<keyword evidence="1" id="KW-0812">Transmembrane</keyword>
<protein>
    <submittedName>
        <fullName evidence="2">Uncharacterized protein</fullName>
    </submittedName>
</protein>
<accession>A0A517U1Q0</accession>
<reference evidence="2 3" key="1">
    <citation type="submission" date="2019-02" db="EMBL/GenBank/DDBJ databases">
        <title>Deep-cultivation of Planctomycetes and their phenomic and genomic characterization uncovers novel biology.</title>
        <authorList>
            <person name="Wiegand S."/>
            <person name="Jogler M."/>
            <person name="Boedeker C."/>
            <person name="Pinto D."/>
            <person name="Vollmers J."/>
            <person name="Rivas-Marin E."/>
            <person name="Kohn T."/>
            <person name="Peeters S.H."/>
            <person name="Heuer A."/>
            <person name="Rast P."/>
            <person name="Oberbeckmann S."/>
            <person name="Bunk B."/>
            <person name="Jeske O."/>
            <person name="Meyerdierks A."/>
            <person name="Storesund J.E."/>
            <person name="Kallscheuer N."/>
            <person name="Luecker S."/>
            <person name="Lage O.M."/>
            <person name="Pohl T."/>
            <person name="Merkel B.J."/>
            <person name="Hornburger P."/>
            <person name="Mueller R.-W."/>
            <person name="Bruemmer F."/>
            <person name="Labrenz M."/>
            <person name="Spormann A.M."/>
            <person name="Op den Camp H."/>
            <person name="Overmann J."/>
            <person name="Amann R."/>
            <person name="Jetten M.S.M."/>
            <person name="Mascher T."/>
            <person name="Medema M.H."/>
            <person name="Devos D.P."/>
            <person name="Kaster A.-K."/>
            <person name="Ovreas L."/>
            <person name="Rohde M."/>
            <person name="Galperin M.Y."/>
            <person name="Jogler C."/>
        </authorList>
    </citation>
    <scope>NUCLEOTIDE SEQUENCE [LARGE SCALE GENOMIC DNA]</scope>
    <source>
        <strain evidence="2 3">I41</strain>
    </source>
</reference>
<dbReference type="RefSeq" id="WP_145434286.1">
    <property type="nucleotide sequence ID" value="NZ_CP036339.1"/>
</dbReference>
<dbReference type="EMBL" id="CP036339">
    <property type="protein sequence ID" value="QDT74554.1"/>
    <property type="molecule type" value="Genomic_DNA"/>
</dbReference>
<evidence type="ECO:0000256" key="1">
    <source>
        <dbReference type="SAM" id="Phobius"/>
    </source>
</evidence>
<proteinExistence type="predicted"/>
<organism evidence="2 3">
    <name type="scientific">Lacipirellula limnantheis</name>
    <dbReference type="NCBI Taxonomy" id="2528024"/>
    <lineage>
        <taxon>Bacteria</taxon>
        <taxon>Pseudomonadati</taxon>
        <taxon>Planctomycetota</taxon>
        <taxon>Planctomycetia</taxon>
        <taxon>Pirellulales</taxon>
        <taxon>Lacipirellulaceae</taxon>
        <taxon>Lacipirellula</taxon>
    </lineage>
</organism>
<dbReference type="Proteomes" id="UP000317909">
    <property type="component" value="Chromosome"/>
</dbReference>
<keyword evidence="1" id="KW-1133">Transmembrane helix</keyword>